<evidence type="ECO:0000313" key="3">
    <source>
        <dbReference type="Proteomes" id="UP000601435"/>
    </source>
</evidence>
<dbReference type="InterPro" id="IPR011646">
    <property type="entry name" value="KAP_P-loop"/>
</dbReference>
<evidence type="ECO:0000259" key="1">
    <source>
        <dbReference type="Pfam" id="PF07693"/>
    </source>
</evidence>
<dbReference type="AlphaFoldDB" id="A0A812Z069"/>
<reference evidence="2" key="1">
    <citation type="submission" date="2021-02" db="EMBL/GenBank/DDBJ databases">
        <authorList>
            <person name="Dougan E. K."/>
            <person name="Rhodes N."/>
            <person name="Thang M."/>
            <person name="Chan C."/>
        </authorList>
    </citation>
    <scope>NUCLEOTIDE SEQUENCE</scope>
</reference>
<gene>
    <name evidence="2" type="primary">CRN16</name>
    <name evidence="2" type="ORF">SNEC2469_LOCUS23818</name>
</gene>
<dbReference type="Proteomes" id="UP000601435">
    <property type="component" value="Unassembled WGS sequence"/>
</dbReference>
<dbReference type="InterPro" id="IPR027417">
    <property type="entry name" value="P-loop_NTPase"/>
</dbReference>
<keyword evidence="3" id="KW-1185">Reference proteome</keyword>
<protein>
    <submittedName>
        <fullName evidence="2">CRN16 protein</fullName>
    </submittedName>
</protein>
<dbReference type="Pfam" id="PF07693">
    <property type="entry name" value="KAP_NTPase"/>
    <property type="match status" value="1"/>
</dbReference>
<dbReference type="PANTHER" id="PTHR33129">
    <property type="entry name" value="PROTEIN KINASE DOMAIN-CONTAINING PROTEIN-RELATED"/>
    <property type="match status" value="1"/>
</dbReference>
<dbReference type="OrthoDB" id="431819at2759"/>
<sequence length="500" mass="55954">VADSEDDLCRWLEEAIGTTPREWKVDQVVDFKNFILGVTDMGDKLVVRDCYIKMKEEIATWLKEMAKAPTGLFVVTGTPGTGKSVFLAFVAAYFAEENKSAIVIQRGNRWWSRPVAGKTVSHGETKPLGLLDSSETLLLADPIGGENKAAVEYRAQGCTIVFTSPSHTSYHSAWSQLQRHSTKRFMPIWKAAEVWKHAAALFEGAELDRANVEDAYAKVGGCVRWLQRVLVKKQEAKKILAKYITCSDVSHLSTIVKRAVSTPDNLVNPSDSRMSYMFQMDSEADFTEDNMKMQFVDSEVAVDALTEKLKLHEQEKRLEFITTFVAEGLMGSLVGKFFEKHVKHKLTADGEVQLRYTPIGNKGSKEQTVKIPSNFEELKTRDKVVAKTGLIPDKLYNPSSEVFAAADLFFVTGSSSQTLWLLQITKAETHDCKIGALHATMTRYFRDLNNIQCIKWIVVAPACINLSAYKRAPQVVHGAWTNGTKKLDVEQHVSPFDMKA</sequence>
<dbReference type="SUPFAM" id="SSF52540">
    <property type="entry name" value="P-loop containing nucleoside triphosphate hydrolases"/>
    <property type="match status" value="1"/>
</dbReference>
<name>A0A812Z069_9DINO</name>
<organism evidence="2 3">
    <name type="scientific">Symbiodinium necroappetens</name>
    <dbReference type="NCBI Taxonomy" id="1628268"/>
    <lineage>
        <taxon>Eukaryota</taxon>
        <taxon>Sar</taxon>
        <taxon>Alveolata</taxon>
        <taxon>Dinophyceae</taxon>
        <taxon>Suessiales</taxon>
        <taxon>Symbiodiniaceae</taxon>
        <taxon>Symbiodinium</taxon>
    </lineage>
</organism>
<feature type="domain" description="KAP NTPase" evidence="1">
    <location>
        <begin position="52"/>
        <end position="112"/>
    </location>
</feature>
<dbReference type="EMBL" id="CAJNJA010044950">
    <property type="protein sequence ID" value="CAE7805689.1"/>
    <property type="molecule type" value="Genomic_DNA"/>
</dbReference>
<accession>A0A812Z069</accession>
<proteinExistence type="predicted"/>
<feature type="non-terminal residue" evidence="2">
    <location>
        <position position="1"/>
    </location>
</feature>
<dbReference type="Gene3D" id="3.40.50.300">
    <property type="entry name" value="P-loop containing nucleotide triphosphate hydrolases"/>
    <property type="match status" value="1"/>
</dbReference>
<comment type="caution">
    <text evidence="2">The sequence shown here is derived from an EMBL/GenBank/DDBJ whole genome shotgun (WGS) entry which is preliminary data.</text>
</comment>
<dbReference type="PANTHER" id="PTHR33129:SF1">
    <property type="entry name" value="ATP-BINDING PROTEIN"/>
    <property type="match status" value="1"/>
</dbReference>
<dbReference type="InterPro" id="IPR052980">
    <property type="entry name" value="Crinkler_effector"/>
</dbReference>
<evidence type="ECO:0000313" key="2">
    <source>
        <dbReference type="EMBL" id="CAE7805689.1"/>
    </source>
</evidence>